<gene>
    <name evidence="1" type="ORF">HMPREF9436_00985</name>
</gene>
<dbReference type="AlphaFoldDB" id="E2ZH46"/>
<dbReference type="BioCyc" id="FCF748224-HMP:GTSS-804-MONOMER"/>
<organism evidence="1 2">
    <name type="scientific">Faecalibacterium cf. prausnitzii KLE1255</name>
    <dbReference type="NCBI Taxonomy" id="748224"/>
    <lineage>
        <taxon>Bacteria</taxon>
        <taxon>Bacillati</taxon>
        <taxon>Bacillota</taxon>
        <taxon>Clostridia</taxon>
        <taxon>Eubacteriales</taxon>
        <taxon>Oscillospiraceae</taxon>
        <taxon>Faecalibacterium</taxon>
    </lineage>
</organism>
<dbReference type="HOGENOM" id="CLU_3007579_0_0_9"/>
<dbReference type="STRING" id="748224.HMPREF9436_00985"/>
<reference evidence="1 2" key="1">
    <citation type="submission" date="2010-08" db="EMBL/GenBank/DDBJ databases">
        <authorList>
            <person name="Weinstock G."/>
            <person name="Sodergren E."/>
            <person name="Clifton S."/>
            <person name="Fulton L."/>
            <person name="Fulton B."/>
            <person name="Courtney L."/>
            <person name="Fronick C."/>
            <person name="Harrison M."/>
            <person name="Strong C."/>
            <person name="Farmer C."/>
            <person name="Delahaunty K."/>
            <person name="Markovic C."/>
            <person name="Hall O."/>
            <person name="Minx P."/>
            <person name="Tomlinson C."/>
            <person name="Mitreva M."/>
            <person name="Hou S."/>
            <person name="Chen J."/>
            <person name="Wollam A."/>
            <person name="Pepin K.H."/>
            <person name="Johnson M."/>
            <person name="Bhonagiri V."/>
            <person name="Zhang X."/>
            <person name="Suruliraj S."/>
            <person name="Warren W."/>
            <person name="Chinwalla A."/>
            <person name="Mardis E.R."/>
            <person name="Wilson R.K."/>
        </authorList>
    </citation>
    <scope>NUCLEOTIDE SEQUENCE [LARGE SCALE GENOMIC DNA]</scope>
    <source>
        <strain evidence="1 2">KLE1255</strain>
    </source>
</reference>
<protein>
    <submittedName>
        <fullName evidence="1">Uncharacterized protein</fullName>
    </submittedName>
</protein>
<proteinExistence type="predicted"/>
<sequence length="56" mass="5990">MFDLFCALTYIHTKSPSLFVAIPPLCFGTADPNCCVCGNCSTPALSKGEKACRFAK</sequence>
<accession>E2ZH46</accession>
<evidence type="ECO:0000313" key="1">
    <source>
        <dbReference type="EMBL" id="EFQ07429.1"/>
    </source>
</evidence>
<dbReference type="Proteomes" id="UP000006028">
    <property type="component" value="Unassembled WGS sequence"/>
</dbReference>
<comment type="caution">
    <text evidence="1">The sequence shown here is derived from an EMBL/GenBank/DDBJ whole genome shotgun (WGS) entry which is preliminary data.</text>
</comment>
<evidence type="ECO:0000313" key="2">
    <source>
        <dbReference type="Proteomes" id="UP000006028"/>
    </source>
</evidence>
<dbReference type="EMBL" id="AECU01000084">
    <property type="protein sequence ID" value="EFQ07429.1"/>
    <property type="molecule type" value="Genomic_DNA"/>
</dbReference>
<name>E2ZH46_9FIRM</name>